<keyword evidence="2" id="KW-0963">Cytoplasm</keyword>
<dbReference type="InterPro" id="IPR026151">
    <property type="entry name" value="Maspardin"/>
</dbReference>
<dbReference type="Proteomes" id="UP000824469">
    <property type="component" value="Unassembled WGS sequence"/>
</dbReference>
<accession>A0AA38L9T7</accession>
<evidence type="ECO:0000313" key="5">
    <source>
        <dbReference type="Proteomes" id="UP000824469"/>
    </source>
</evidence>
<sequence>YVHYNVVPRELKNQLMKRYPIAREAFLKTGGYFPFLSRPDEVNLHLQLHLQRVGVEGRPYLVKGPTRRDRTGNPTQENAPSEDSTNQPGKSRVRKIQWKISENKSSRKFLKNQR</sequence>
<comment type="caution">
    <text evidence="4">The sequence shown here is derived from an EMBL/GenBank/DDBJ whole genome shotgun (WGS) entry which is preliminary data.</text>
</comment>
<protein>
    <submittedName>
        <fullName evidence="4">Uncharacterized protein</fullName>
    </submittedName>
</protein>
<dbReference type="EMBL" id="JAHRHJ020000005">
    <property type="protein sequence ID" value="KAH9313580.1"/>
    <property type="molecule type" value="Genomic_DNA"/>
</dbReference>
<feature type="non-terminal residue" evidence="4">
    <location>
        <position position="114"/>
    </location>
</feature>
<feature type="region of interest" description="Disordered" evidence="3">
    <location>
        <begin position="57"/>
        <end position="114"/>
    </location>
</feature>
<feature type="compositionally biased region" description="Polar residues" evidence="3">
    <location>
        <begin position="72"/>
        <end position="89"/>
    </location>
</feature>
<keyword evidence="5" id="KW-1185">Reference proteome</keyword>
<evidence type="ECO:0000256" key="2">
    <source>
        <dbReference type="ARBA" id="ARBA00022490"/>
    </source>
</evidence>
<reference evidence="4 5" key="1">
    <citation type="journal article" date="2021" name="Nat. Plants">
        <title>The Taxus genome provides insights into paclitaxel biosynthesis.</title>
        <authorList>
            <person name="Xiong X."/>
            <person name="Gou J."/>
            <person name="Liao Q."/>
            <person name="Li Y."/>
            <person name="Zhou Q."/>
            <person name="Bi G."/>
            <person name="Li C."/>
            <person name="Du R."/>
            <person name="Wang X."/>
            <person name="Sun T."/>
            <person name="Guo L."/>
            <person name="Liang H."/>
            <person name="Lu P."/>
            <person name="Wu Y."/>
            <person name="Zhang Z."/>
            <person name="Ro D.K."/>
            <person name="Shang Y."/>
            <person name="Huang S."/>
            <person name="Yan J."/>
        </authorList>
    </citation>
    <scope>NUCLEOTIDE SEQUENCE [LARGE SCALE GENOMIC DNA]</scope>
    <source>
        <strain evidence="4">Ta-2019</strain>
    </source>
</reference>
<evidence type="ECO:0000256" key="3">
    <source>
        <dbReference type="SAM" id="MobiDB-lite"/>
    </source>
</evidence>
<dbReference type="AlphaFoldDB" id="A0AA38L9T7"/>
<dbReference type="PANTHER" id="PTHR15913">
    <property type="entry name" value="ACID CLUSTER PROTEIN 33"/>
    <property type="match status" value="1"/>
</dbReference>
<dbReference type="PANTHER" id="PTHR15913:SF0">
    <property type="entry name" value="MASPARDIN"/>
    <property type="match status" value="1"/>
</dbReference>
<name>A0AA38L9T7_TAXCH</name>
<organism evidence="4 5">
    <name type="scientific">Taxus chinensis</name>
    <name type="common">Chinese yew</name>
    <name type="synonym">Taxus wallichiana var. chinensis</name>
    <dbReference type="NCBI Taxonomy" id="29808"/>
    <lineage>
        <taxon>Eukaryota</taxon>
        <taxon>Viridiplantae</taxon>
        <taxon>Streptophyta</taxon>
        <taxon>Embryophyta</taxon>
        <taxon>Tracheophyta</taxon>
        <taxon>Spermatophyta</taxon>
        <taxon>Pinopsida</taxon>
        <taxon>Pinidae</taxon>
        <taxon>Conifers II</taxon>
        <taxon>Cupressales</taxon>
        <taxon>Taxaceae</taxon>
        <taxon>Taxus</taxon>
    </lineage>
</organism>
<dbReference type="GO" id="GO:0005737">
    <property type="term" value="C:cytoplasm"/>
    <property type="evidence" value="ECO:0007669"/>
    <property type="project" value="UniProtKB-SubCell"/>
</dbReference>
<evidence type="ECO:0000313" key="4">
    <source>
        <dbReference type="EMBL" id="KAH9313580.1"/>
    </source>
</evidence>
<evidence type="ECO:0000256" key="1">
    <source>
        <dbReference type="ARBA" id="ARBA00004496"/>
    </source>
</evidence>
<comment type="subcellular location">
    <subcellularLocation>
        <location evidence="1">Cytoplasm</location>
    </subcellularLocation>
</comment>
<gene>
    <name evidence="4" type="ORF">KI387_022207</name>
</gene>
<proteinExistence type="predicted"/>